<reference evidence="1" key="1">
    <citation type="submission" date="2023-10" db="EMBL/GenBank/DDBJ databases">
        <authorList>
            <person name="Chen Y."/>
            <person name="Shah S."/>
            <person name="Dougan E. K."/>
            <person name="Thang M."/>
            <person name="Chan C."/>
        </authorList>
    </citation>
    <scope>NUCLEOTIDE SEQUENCE [LARGE SCALE GENOMIC DNA]</scope>
</reference>
<dbReference type="EMBL" id="CAUYUJ010003956">
    <property type="protein sequence ID" value="CAK0807561.1"/>
    <property type="molecule type" value="Genomic_DNA"/>
</dbReference>
<keyword evidence="2" id="KW-1185">Reference proteome</keyword>
<name>A0ABN9QN45_9DINO</name>
<evidence type="ECO:0000313" key="1">
    <source>
        <dbReference type="EMBL" id="CAK0807561.1"/>
    </source>
</evidence>
<sequence>VPVAVDEMLSARRFQLFGTDGSVMAEPEFMSELRPGRRLARWYSDDTCRHERVALAPAVLLDPSAPILEELRGRFYRFKETLEPPELVEQIKLAEAESFAITRRHQEVPASITLWGGSDVQYGPLMASEGVELVPFVEEGGVSAAAAPGAAPLPVPDLPQDTTWLIVDPRHPDFVRERHRGPGAMSAGEFAMALDSRTQPVPVMRVGLADVGSFLDVARSLIAKIVEDDGAPPVGGLEDRLHEAFDGGTKTPPAAEDARTLTVDCGEHGERYKHWRAVCAEISYSYFGDWEKHHEGPAASLALFKNIQRQGGGRVFGVTSGAARRVCQIIEAYSAGVPGRANWKGGGALRARDFGLFS</sequence>
<gene>
    <name evidence="1" type="ORF">PCOR1329_LOCUS13408</name>
</gene>
<dbReference type="Proteomes" id="UP001189429">
    <property type="component" value="Unassembled WGS sequence"/>
</dbReference>
<accession>A0ABN9QN45</accession>
<feature type="non-terminal residue" evidence="1">
    <location>
        <position position="358"/>
    </location>
</feature>
<proteinExistence type="predicted"/>
<evidence type="ECO:0000313" key="2">
    <source>
        <dbReference type="Proteomes" id="UP001189429"/>
    </source>
</evidence>
<protein>
    <submittedName>
        <fullName evidence="1">Uncharacterized protein</fullName>
    </submittedName>
</protein>
<organism evidence="1 2">
    <name type="scientific">Prorocentrum cordatum</name>
    <dbReference type="NCBI Taxonomy" id="2364126"/>
    <lineage>
        <taxon>Eukaryota</taxon>
        <taxon>Sar</taxon>
        <taxon>Alveolata</taxon>
        <taxon>Dinophyceae</taxon>
        <taxon>Prorocentrales</taxon>
        <taxon>Prorocentraceae</taxon>
        <taxon>Prorocentrum</taxon>
    </lineage>
</organism>
<comment type="caution">
    <text evidence="1">The sequence shown here is derived from an EMBL/GenBank/DDBJ whole genome shotgun (WGS) entry which is preliminary data.</text>
</comment>
<feature type="non-terminal residue" evidence="1">
    <location>
        <position position="1"/>
    </location>
</feature>